<evidence type="ECO:0000256" key="1">
    <source>
        <dbReference type="SAM" id="MobiDB-lite"/>
    </source>
</evidence>
<dbReference type="Proteomes" id="UP000800094">
    <property type="component" value="Unassembled WGS sequence"/>
</dbReference>
<dbReference type="AlphaFoldDB" id="A0A6A6ILL1"/>
<feature type="region of interest" description="Disordered" evidence="1">
    <location>
        <begin position="1"/>
        <end position="30"/>
    </location>
</feature>
<feature type="compositionally biased region" description="Basic and acidic residues" evidence="1">
    <location>
        <begin position="76"/>
        <end position="86"/>
    </location>
</feature>
<proteinExistence type="predicted"/>
<dbReference type="GeneID" id="54586601"/>
<name>A0A6A6ILL1_9PLEO</name>
<organism evidence="2 3">
    <name type="scientific">Trematosphaeria pertusa</name>
    <dbReference type="NCBI Taxonomy" id="390896"/>
    <lineage>
        <taxon>Eukaryota</taxon>
        <taxon>Fungi</taxon>
        <taxon>Dikarya</taxon>
        <taxon>Ascomycota</taxon>
        <taxon>Pezizomycotina</taxon>
        <taxon>Dothideomycetes</taxon>
        <taxon>Pleosporomycetidae</taxon>
        <taxon>Pleosporales</taxon>
        <taxon>Massarineae</taxon>
        <taxon>Trematosphaeriaceae</taxon>
        <taxon>Trematosphaeria</taxon>
    </lineage>
</organism>
<feature type="compositionally biased region" description="Basic and acidic residues" evidence="1">
    <location>
        <begin position="93"/>
        <end position="102"/>
    </location>
</feature>
<protein>
    <submittedName>
        <fullName evidence="2">Uncharacterized protein</fullName>
    </submittedName>
</protein>
<keyword evidence="3" id="KW-1185">Reference proteome</keyword>
<gene>
    <name evidence="2" type="ORF">BU26DRAFT_564291</name>
</gene>
<dbReference type="RefSeq" id="XP_033685444.1">
    <property type="nucleotide sequence ID" value="XM_033833271.1"/>
</dbReference>
<evidence type="ECO:0000313" key="2">
    <source>
        <dbReference type="EMBL" id="KAF2250440.1"/>
    </source>
</evidence>
<reference evidence="2" key="1">
    <citation type="journal article" date="2020" name="Stud. Mycol.">
        <title>101 Dothideomycetes genomes: a test case for predicting lifestyles and emergence of pathogens.</title>
        <authorList>
            <person name="Haridas S."/>
            <person name="Albert R."/>
            <person name="Binder M."/>
            <person name="Bloem J."/>
            <person name="Labutti K."/>
            <person name="Salamov A."/>
            <person name="Andreopoulos B."/>
            <person name="Baker S."/>
            <person name="Barry K."/>
            <person name="Bills G."/>
            <person name="Bluhm B."/>
            <person name="Cannon C."/>
            <person name="Castanera R."/>
            <person name="Culley D."/>
            <person name="Daum C."/>
            <person name="Ezra D."/>
            <person name="Gonzalez J."/>
            <person name="Henrissat B."/>
            <person name="Kuo A."/>
            <person name="Liang C."/>
            <person name="Lipzen A."/>
            <person name="Lutzoni F."/>
            <person name="Magnuson J."/>
            <person name="Mondo S."/>
            <person name="Nolan M."/>
            <person name="Ohm R."/>
            <person name="Pangilinan J."/>
            <person name="Park H.-J."/>
            <person name="Ramirez L."/>
            <person name="Alfaro M."/>
            <person name="Sun H."/>
            <person name="Tritt A."/>
            <person name="Yoshinaga Y."/>
            <person name="Zwiers L.-H."/>
            <person name="Turgeon B."/>
            <person name="Goodwin S."/>
            <person name="Spatafora J."/>
            <person name="Crous P."/>
            <person name="Grigoriev I."/>
        </authorList>
    </citation>
    <scope>NUCLEOTIDE SEQUENCE</scope>
    <source>
        <strain evidence="2">CBS 122368</strain>
    </source>
</reference>
<dbReference type="EMBL" id="ML987194">
    <property type="protein sequence ID" value="KAF2250440.1"/>
    <property type="molecule type" value="Genomic_DNA"/>
</dbReference>
<sequence length="274" mass="30113">MGDKSSDCHPQPRKNTSKMSATPLAARGDRINKLNPAVIHEYSDSLKPTCSEVARVESNGEKENTDSEKQRLLFKGAIDRGGENKAPDPNQTTREDLDRDTTSDVPATGTEDFRALLRRLLKDNNDIPGATTDDKTEHLLGVAKDIKHIKEIVGLLDPNCKHVLGSLVANFCAKEYLVLITDKYEDFALGYLITSADKHGLSRKPPEIAARGVYVVRQGESLDFDDSQFPPVEVARRCGYKPYKGSHYDSGVGVDGFDTLSSGNGLVEIHEVDQ</sequence>
<feature type="region of interest" description="Disordered" evidence="1">
    <location>
        <begin position="76"/>
        <end position="105"/>
    </location>
</feature>
<accession>A0A6A6ILL1</accession>
<evidence type="ECO:0000313" key="3">
    <source>
        <dbReference type="Proteomes" id="UP000800094"/>
    </source>
</evidence>